<dbReference type="InterPro" id="IPR020796">
    <property type="entry name" value="ORC5"/>
</dbReference>
<dbReference type="OrthoDB" id="365981at2759"/>
<name>A0A0C9X3K6_9AGAR</name>
<dbReference type="GO" id="GO:0003688">
    <property type="term" value="F:DNA replication origin binding"/>
    <property type="evidence" value="ECO:0007669"/>
    <property type="project" value="TreeGrafter"/>
</dbReference>
<organism evidence="3 4">
    <name type="scientific">Laccaria amethystina LaAM-08-1</name>
    <dbReference type="NCBI Taxonomy" id="1095629"/>
    <lineage>
        <taxon>Eukaryota</taxon>
        <taxon>Fungi</taxon>
        <taxon>Dikarya</taxon>
        <taxon>Basidiomycota</taxon>
        <taxon>Agaricomycotina</taxon>
        <taxon>Agaricomycetes</taxon>
        <taxon>Agaricomycetidae</taxon>
        <taxon>Agaricales</taxon>
        <taxon>Agaricineae</taxon>
        <taxon>Hydnangiaceae</taxon>
        <taxon>Laccaria</taxon>
    </lineage>
</organism>
<dbReference type="GO" id="GO:0005664">
    <property type="term" value="C:nuclear origin of replication recognition complex"/>
    <property type="evidence" value="ECO:0007669"/>
    <property type="project" value="TreeGrafter"/>
</dbReference>
<dbReference type="GO" id="GO:0006270">
    <property type="term" value="P:DNA replication initiation"/>
    <property type="evidence" value="ECO:0007669"/>
    <property type="project" value="TreeGrafter"/>
</dbReference>
<gene>
    <name evidence="3" type="ORF">K443DRAFT_13746</name>
</gene>
<dbReference type="Pfam" id="PF14630">
    <property type="entry name" value="ORC5_C"/>
    <property type="match status" value="1"/>
</dbReference>
<evidence type="ECO:0000259" key="2">
    <source>
        <dbReference type="Pfam" id="PF14630"/>
    </source>
</evidence>
<protein>
    <recommendedName>
        <fullName evidence="2">Origin recognition complex subunit 5 C-terminal domain-containing protein</fullName>
    </recommendedName>
</protein>
<dbReference type="InterPro" id="IPR047088">
    <property type="entry name" value="ORC5_C"/>
</dbReference>
<dbReference type="PANTHER" id="PTHR12705">
    <property type="entry name" value="ORIGIN RECOGNITION COMPLEX SUBUNIT 5"/>
    <property type="match status" value="1"/>
</dbReference>
<feature type="domain" description="Origin recognition complex subunit 5 C-terminal" evidence="2">
    <location>
        <begin position="78"/>
        <end position="189"/>
    </location>
</feature>
<feature type="region of interest" description="Disordered" evidence="1">
    <location>
        <begin position="1"/>
        <end position="71"/>
    </location>
</feature>
<accession>A0A0C9X3K6</accession>
<dbReference type="HOGENOM" id="CLU_1001396_0_0_1"/>
<dbReference type="STRING" id="1095629.A0A0C9X3K6"/>
<dbReference type="Proteomes" id="UP000054477">
    <property type="component" value="Unassembled WGS sequence"/>
</dbReference>
<keyword evidence="4" id="KW-1185">Reference proteome</keyword>
<proteinExistence type="predicted"/>
<evidence type="ECO:0000313" key="3">
    <source>
        <dbReference type="EMBL" id="KIJ92251.1"/>
    </source>
</evidence>
<dbReference type="EMBL" id="KN838924">
    <property type="protein sequence ID" value="KIJ92251.1"/>
    <property type="molecule type" value="Genomic_DNA"/>
</dbReference>
<dbReference type="PANTHER" id="PTHR12705:SF0">
    <property type="entry name" value="ORIGIN RECOGNITION COMPLEX SUBUNIT 5"/>
    <property type="match status" value="1"/>
</dbReference>
<feature type="compositionally biased region" description="Low complexity" evidence="1">
    <location>
        <begin position="29"/>
        <end position="39"/>
    </location>
</feature>
<reference evidence="3 4" key="1">
    <citation type="submission" date="2014-04" db="EMBL/GenBank/DDBJ databases">
        <authorList>
            <consortium name="DOE Joint Genome Institute"/>
            <person name="Kuo A."/>
            <person name="Kohler A."/>
            <person name="Nagy L.G."/>
            <person name="Floudas D."/>
            <person name="Copeland A."/>
            <person name="Barry K.W."/>
            <person name="Cichocki N."/>
            <person name="Veneault-Fourrey C."/>
            <person name="LaButti K."/>
            <person name="Lindquist E.A."/>
            <person name="Lipzen A."/>
            <person name="Lundell T."/>
            <person name="Morin E."/>
            <person name="Murat C."/>
            <person name="Sun H."/>
            <person name="Tunlid A."/>
            <person name="Henrissat B."/>
            <person name="Grigoriev I.V."/>
            <person name="Hibbett D.S."/>
            <person name="Martin F."/>
            <person name="Nordberg H.P."/>
            <person name="Cantor M.N."/>
            <person name="Hua S.X."/>
        </authorList>
    </citation>
    <scope>NUCLEOTIDE SEQUENCE [LARGE SCALE GENOMIC DNA]</scope>
    <source>
        <strain evidence="3 4">LaAM-08-1</strain>
    </source>
</reference>
<dbReference type="AlphaFoldDB" id="A0A0C9X3K6"/>
<feature type="compositionally biased region" description="Basic residues" evidence="1">
    <location>
        <begin position="43"/>
        <end position="56"/>
    </location>
</feature>
<sequence>MDMDADSDSEEPFQPIRRNLHAPQPCIRPLPSSRPQRPLSPHPKYHRLGKGKRSTTKPRQPTSHLVPSDKKEAGITSLPQLSKFILIASFLASTNPPECDLRIFGRGLDEKKKRNRRPTLFTLGRMLAILGALFEEDYRLCAMMELTSIRNLTRTSVVDPLDGPPTFRAAVGYEMTVCLARDLDVSLGDLFSKAMLTAMLKGHFTYTHSCTILPTMPNDVRDICTNMETGIVEEIPTYVEFGGDHNFDKWLQEIVLFLLEWLKPIYIASKSPSGLICN</sequence>
<reference evidence="4" key="2">
    <citation type="submission" date="2015-01" db="EMBL/GenBank/DDBJ databases">
        <title>Evolutionary Origins and Diversification of the Mycorrhizal Mutualists.</title>
        <authorList>
            <consortium name="DOE Joint Genome Institute"/>
            <consortium name="Mycorrhizal Genomics Consortium"/>
            <person name="Kohler A."/>
            <person name="Kuo A."/>
            <person name="Nagy L.G."/>
            <person name="Floudas D."/>
            <person name="Copeland A."/>
            <person name="Barry K.W."/>
            <person name="Cichocki N."/>
            <person name="Veneault-Fourrey C."/>
            <person name="LaButti K."/>
            <person name="Lindquist E.A."/>
            <person name="Lipzen A."/>
            <person name="Lundell T."/>
            <person name="Morin E."/>
            <person name="Murat C."/>
            <person name="Riley R."/>
            <person name="Ohm R."/>
            <person name="Sun H."/>
            <person name="Tunlid A."/>
            <person name="Henrissat B."/>
            <person name="Grigoriev I.V."/>
            <person name="Hibbett D.S."/>
            <person name="Martin F."/>
        </authorList>
    </citation>
    <scope>NUCLEOTIDE SEQUENCE [LARGE SCALE GENOMIC DNA]</scope>
    <source>
        <strain evidence="4">LaAM-08-1</strain>
    </source>
</reference>
<feature type="compositionally biased region" description="Acidic residues" evidence="1">
    <location>
        <begin position="1"/>
        <end position="11"/>
    </location>
</feature>
<evidence type="ECO:0000313" key="4">
    <source>
        <dbReference type="Proteomes" id="UP000054477"/>
    </source>
</evidence>
<evidence type="ECO:0000256" key="1">
    <source>
        <dbReference type="SAM" id="MobiDB-lite"/>
    </source>
</evidence>